<keyword evidence="1" id="KW-0479">Metal-binding</keyword>
<dbReference type="Proteomes" id="UP001485043">
    <property type="component" value="Unassembled WGS sequence"/>
</dbReference>
<dbReference type="GO" id="GO:0004722">
    <property type="term" value="F:protein serine/threonine phosphatase activity"/>
    <property type="evidence" value="ECO:0007669"/>
    <property type="project" value="UniProtKB-EC"/>
</dbReference>
<comment type="caution">
    <text evidence="3">The sequence shown here is derived from an EMBL/GenBank/DDBJ whole genome shotgun (WGS) entry which is preliminary data.</text>
</comment>
<evidence type="ECO:0000313" key="4">
    <source>
        <dbReference type="Proteomes" id="UP001485043"/>
    </source>
</evidence>
<organism evidence="3 4">
    <name type="scientific">Apatococcus fuscideae</name>
    <dbReference type="NCBI Taxonomy" id="2026836"/>
    <lineage>
        <taxon>Eukaryota</taxon>
        <taxon>Viridiplantae</taxon>
        <taxon>Chlorophyta</taxon>
        <taxon>core chlorophytes</taxon>
        <taxon>Trebouxiophyceae</taxon>
        <taxon>Chlorellales</taxon>
        <taxon>Chlorellaceae</taxon>
        <taxon>Apatococcus</taxon>
    </lineage>
</organism>
<keyword evidence="1" id="KW-0378">Hydrolase</keyword>
<dbReference type="PANTHER" id="PTHR12320">
    <property type="entry name" value="PROTEIN PHOSPHATASE 2C"/>
    <property type="match status" value="1"/>
</dbReference>
<comment type="similarity">
    <text evidence="1">Belongs to the PP2C family.</text>
</comment>
<comment type="catalytic activity">
    <reaction evidence="1">
        <text>O-phospho-L-threonyl-[protein] + H2O = L-threonyl-[protein] + phosphate</text>
        <dbReference type="Rhea" id="RHEA:47004"/>
        <dbReference type="Rhea" id="RHEA-COMP:11060"/>
        <dbReference type="Rhea" id="RHEA-COMP:11605"/>
        <dbReference type="ChEBI" id="CHEBI:15377"/>
        <dbReference type="ChEBI" id="CHEBI:30013"/>
        <dbReference type="ChEBI" id="CHEBI:43474"/>
        <dbReference type="ChEBI" id="CHEBI:61977"/>
        <dbReference type="EC" id="3.1.3.16"/>
    </reaction>
</comment>
<reference evidence="3 4" key="1">
    <citation type="journal article" date="2024" name="Nat. Commun.">
        <title>Phylogenomics reveals the evolutionary origins of lichenization in chlorophyte algae.</title>
        <authorList>
            <person name="Puginier C."/>
            <person name="Libourel C."/>
            <person name="Otte J."/>
            <person name="Skaloud P."/>
            <person name="Haon M."/>
            <person name="Grisel S."/>
            <person name="Petersen M."/>
            <person name="Berrin J.G."/>
            <person name="Delaux P.M."/>
            <person name="Dal Grande F."/>
            <person name="Keller J."/>
        </authorList>
    </citation>
    <scope>NUCLEOTIDE SEQUENCE [LARGE SCALE GENOMIC DNA]</scope>
    <source>
        <strain evidence="3 4">SAG 2523</strain>
    </source>
</reference>
<keyword evidence="1" id="KW-0904">Protein phosphatase</keyword>
<proteinExistence type="inferred from homology"/>
<keyword evidence="1" id="KW-0460">Magnesium</keyword>
<dbReference type="GO" id="GO:0046872">
    <property type="term" value="F:metal ion binding"/>
    <property type="evidence" value="ECO:0007669"/>
    <property type="project" value="UniProtKB-UniRule"/>
</dbReference>
<dbReference type="Pfam" id="PF00481">
    <property type="entry name" value="PP2C"/>
    <property type="match status" value="1"/>
</dbReference>
<dbReference type="AlphaFoldDB" id="A0AAW1SMA2"/>
<dbReference type="SUPFAM" id="SSF81606">
    <property type="entry name" value="PP2C-like"/>
    <property type="match status" value="1"/>
</dbReference>
<comment type="cofactor">
    <cofactor evidence="1">
        <name>Mg(2+)</name>
        <dbReference type="ChEBI" id="CHEBI:18420"/>
    </cofactor>
</comment>
<dbReference type="InterPro" id="IPR036457">
    <property type="entry name" value="PPM-type-like_dom_sf"/>
</dbReference>
<dbReference type="EMBL" id="JALJOV010001318">
    <property type="protein sequence ID" value="KAK9849799.1"/>
    <property type="molecule type" value="Genomic_DNA"/>
</dbReference>
<sequence>GRLNSANLGDSGFLVLGKTPTNPEIHLKYRSPQQEHQFGCPYQLGHEDRADKPRHAMLATVPVMPNDVVVLGSDGLFDNVTPDQILEDVRAHIGEHKHPSAIAQHLVTLAYNNSMDKDQDTPYSLAATEAFDMIYSGGKPDDITVVVAELR</sequence>
<gene>
    <name evidence="3" type="ORF">WJX84_000444</name>
</gene>
<evidence type="ECO:0000313" key="3">
    <source>
        <dbReference type="EMBL" id="KAK9849799.1"/>
    </source>
</evidence>
<keyword evidence="4" id="KW-1185">Reference proteome</keyword>
<comment type="cofactor">
    <cofactor evidence="1">
        <name>Mn(2+)</name>
        <dbReference type="ChEBI" id="CHEBI:29035"/>
    </cofactor>
</comment>
<comment type="catalytic activity">
    <reaction evidence="1">
        <text>O-phospho-L-seryl-[protein] + H2O = L-seryl-[protein] + phosphate</text>
        <dbReference type="Rhea" id="RHEA:20629"/>
        <dbReference type="Rhea" id="RHEA-COMP:9863"/>
        <dbReference type="Rhea" id="RHEA-COMP:11604"/>
        <dbReference type="ChEBI" id="CHEBI:15377"/>
        <dbReference type="ChEBI" id="CHEBI:29999"/>
        <dbReference type="ChEBI" id="CHEBI:43474"/>
        <dbReference type="ChEBI" id="CHEBI:83421"/>
        <dbReference type="EC" id="3.1.3.16"/>
    </reaction>
</comment>
<evidence type="ECO:0000259" key="2">
    <source>
        <dbReference type="PROSITE" id="PS51746"/>
    </source>
</evidence>
<protein>
    <recommendedName>
        <fullName evidence="1">Protein phosphatase</fullName>
        <ecNumber evidence="1">3.1.3.16</ecNumber>
    </recommendedName>
</protein>
<dbReference type="PROSITE" id="PS51746">
    <property type="entry name" value="PPM_2"/>
    <property type="match status" value="1"/>
</dbReference>
<evidence type="ECO:0000256" key="1">
    <source>
        <dbReference type="RuleBase" id="RU366020"/>
    </source>
</evidence>
<feature type="domain" description="PPM-type phosphatase" evidence="2">
    <location>
        <begin position="1"/>
        <end position="150"/>
    </location>
</feature>
<feature type="non-terminal residue" evidence="3">
    <location>
        <position position="1"/>
    </location>
</feature>
<keyword evidence="1" id="KW-0464">Manganese</keyword>
<accession>A0AAW1SMA2</accession>
<dbReference type="PANTHER" id="PTHR12320:SF1">
    <property type="entry name" value="PROTEIN PHOSPHATASE PTC7 HOMOLOG"/>
    <property type="match status" value="1"/>
</dbReference>
<dbReference type="Gene3D" id="3.60.40.10">
    <property type="entry name" value="PPM-type phosphatase domain"/>
    <property type="match status" value="1"/>
</dbReference>
<dbReference type="EC" id="3.1.3.16" evidence="1"/>
<name>A0AAW1SMA2_9CHLO</name>
<dbReference type="InterPro" id="IPR039123">
    <property type="entry name" value="PPTC7"/>
</dbReference>
<dbReference type="InterPro" id="IPR001932">
    <property type="entry name" value="PPM-type_phosphatase-like_dom"/>
</dbReference>